<dbReference type="RefSeq" id="WP_079568108.1">
    <property type="nucleotide sequence ID" value="NZ_LT670818.1"/>
</dbReference>
<evidence type="ECO:0000313" key="2">
    <source>
        <dbReference type="EMBL" id="SHG92927.1"/>
    </source>
</evidence>
<reference evidence="2 3" key="1">
    <citation type="submission" date="2016-11" db="EMBL/GenBank/DDBJ databases">
        <authorList>
            <person name="Jaros S."/>
            <person name="Januszkiewicz K."/>
            <person name="Wedrychowicz H."/>
        </authorList>
    </citation>
    <scope>NUCLEOTIDE SEQUENCE [LARGE SCALE GENOMIC DNA]</scope>
    <source>
        <strain evidence="2 3">GAS242</strain>
    </source>
</reference>
<accession>A0A1M5NTW5</accession>
<dbReference type="GO" id="GO:0020037">
    <property type="term" value="F:heme binding"/>
    <property type="evidence" value="ECO:0007669"/>
    <property type="project" value="InterPro"/>
</dbReference>
<dbReference type="Gene3D" id="1.10.760.10">
    <property type="entry name" value="Cytochrome c-like domain"/>
    <property type="match status" value="1"/>
</dbReference>
<organism evidence="2 3">
    <name type="scientific">Bradyrhizobium erythrophlei</name>
    <dbReference type="NCBI Taxonomy" id="1437360"/>
    <lineage>
        <taxon>Bacteria</taxon>
        <taxon>Pseudomonadati</taxon>
        <taxon>Pseudomonadota</taxon>
        <taxon>Alphaproteobacteria</taxon>
        <taxon>Hyphomicrobiales</taxon>
        <taxon>Nitrobacteraceae</taxon>
        <taxon>Bradyrhizobium</taxon>
    </lineage>
</organism>
<dbReference type="OrthoDB" id="9773456at2"/>
<evidence type="ECO:0000313" key="3">
    <source>
        <dbReference type="Proteomes" id="UP000190675"/>
    </source>
</evidence>
<dbReference type="EMBL" id="LT670818">
    <property type="protein sequence ID" value="SHG92927.1"/>
    <property type="molecule type" value="Genomic_DNA"/>
</dbReference>
<dbReference type="GO" id="GO:0009055">
    <property type="term" value="F:electron transfer activity"/>
    <property type="evidence" value="ECO:0007669"/>
    <property type="project" value="InterPro"/>
</dbReference>
<sequence length="167" mass="17765">MLELLGPAMSITTAALLAQSSLRSWRAENKFLKWGGTVLSALFSGAVSLISVIMLVGLIKLHARSAPVSELKVAGTPEQIALGQAISDGFCSGCHSRAGTLTGGLDLAQDLPLPIRLFVASNLTPAGQLSHWSDGDIFRAIRNSVDKDGRWLIIMSYTMNSGRSKNI</sequence>
<dbReference type="AlphaFoldDB" id="A0A1M5NTW5"/>
<dbReference type="SUPFAM" id="SSF46626">
    <property type="entry name" value="Cytochrome c"/>
    <property type="match status" value="1"/>
</dbReference>
<evidence type="ECO:0000256" key="1">
    <source>
        <dbReference type="SAM" id="Phobius"/>
    </source>
</evidence>
<keyword evidence="1" id="KW-0472">Membrane</keyword>
<proteinExistence type="predicted"/>
<name>A0A1M5NTW5_9BRAD</name>
<gene>
    <name evidence="2" type="ORF">SAMN05444169_4839</name>
</gene>
<keyword evidence="1" id="KW-1133">Transmembrane helix</keyword>
<dbReference type="InterPro" id="IPR036909">
    <property type="entry name" value="Cyt_c-like_dom_sf"/>
</dbReference>
<keyword evidence="1" id="KW-0812">Transmembrane</keyword>
<feature type="transmembrane region" description="Helical" evidence="1">
    <location>
        <begin position="34"/>
        <end position="59"/>
    </location>
</feature>
<dbReference type="Proteomes" id="UP000190675">
    <property type="component" value="Chromosome I"/>
</dbReference>
<protein>
    <recommendedName>
        <fullName evidence="4">Cytochrome c domain-containing protein</fullName>
    </recommendedName>
</protein>
<evidence type="ECO:0008006" key="4">
    <source>
        <dbReference type="Google" id="ProtNLM"/>
    </source>
</evidence>